<dbReference type="AlphaFoldDB" id="A0A8S3S1S5"/>
<evidence type="ECO:0000256" key="8">
    <source>
        <dbReference type="SAM" id="MobiDB-lite"/>
    </source>
</evidence>
<evidence type="ECO:0000256" key="1">
    <source>
        <dbReference type="ARBA" id="ARBA00001946"/>
    </source>
</evidence>
<dbReference type="Gene3D" id="2.60.120.920">
    <property type="match status" value="1"/>
</dbReference>
<dbReference type="Gene3D" id="1.10.600.10">
    <property type="entry name" value="Farnesyl Diphosphate Synthase"/>
    <property type="match status" value="1"/>
</dbReference>
<dbReference type="EMBL" id="CAJPWZ010001297">
    <property type="protein sequence ID" value="CAG2212404.1"/>
    <property type="molecule type" value="Genomic_DNA"/>
</dbReference>
<keyword evidence="6" id="KW-0460">Magnesium</keyword>
<feature type="compositionally biased region" description="Polar residues" evidence="8">
    <location>
        <begin position="323"/>
        <end position="334"/>
    </location>
</feature>
<feature type="compositionally biased region" description="Basic and acidic residues" evidence="8">
    <location>
        <begin position="269"/>
        <end position="322"/>
    </location>
</feature>
<dbReference type="GO" id="GO:1990234">
    <property type="term" value="C:transferase complex"/>
    <property type="evidence" value="ECO:0007669"/>
    <property type="project" value="TreeGrafter"/>
</dbReference>
<evidence type="ECO:0000256" key="2">
    <source>
        <dbReference type="ARBA" id="ARBA00006535"/>
    </source>
</evidence>
<dbReference type="GO" id="GO:0046872">
    <property type="term" value="F:metal ion binding"/>
    <property type="evidence" value="ECO:0007669"/>
    <property type="project" value="UniProtKB-KW"/>
</dbReference>
<proteinExistence type="inferred from homology"/>
<keyword evidence="7" id="KW-0414">Isoprene biosynthesis</keyword>
<evidence type="ECO:0000256" key="7">
    <source>
        <dbReference type="ARBA" id="ARBA00023229"/>
    </source>
</evidence>
<dbReference type="GO" id="GO:0006744">
    <property type="term" value="P:ubiquinone biosynthetic process"/>
    <property type="evidence" value="ECO:0007669"/>
    <property type="project" value="TreeGrafter"/>
</dbReference>
<dbReference type="InterPro" id="IPR000092">
    <property type="entry name" value="Polyprenyl_synt"/>
</dbReference>
<dbReference type="SMART" id="SM00667">
    <property type="entry name" value="LisH"/>
    <property type="match status" value="1"/>
</dbReference>
<feature type="compositionally biased region" description="Basic and acidic residues" evidence="8">
    <location>
        <begin position="176"/>
        <end position="185"/>
    </location>
</feature>
<evidence type="ECO:0000256" key="5">
    <source>
        <dbReference type="ARBA" id="ARBA00022723"/>
    </source>
</evidence>
<evidence type="ECO:0000259" key="9">
    <source>
        <dbReference type="PROSITE" id="PS50188"/>
    </source>
</evidence>
<comment type="cofactor">
    <cofactor evidence="1">
        <name>Mg(2+)</name>
        <dbReference type="ChEBI" id="CHEBI:18420"/>
    </cofactor>
</comment>
<dbReference type="InterPro" id="IPR003877">
    <property type="entry name" value="SPRY_dom"/>
</dbReference>
<dbReference type="SUPFAM" id="SSF48576">
    <property type="entry name" value="Terpenoid synthases"/>
    <property type="match status" value="1"/>
</dbReference>
<dbReference type="PROSITE" id="PS50188">
    <property type="entry name" value="B302_SPRY"/>
    <property type="match status" value="1"/>
</dbReference>
<dbReference type="SMART" id="SM00449">
    <property type="entry name" value="SPRY"/>
    <property type="match status" value="1"/>
</dbReference>
<accession>A0A8S3S1S5</accession>
<name>A0A8S3S1S5_MYTED</name>
<organism evidence="10 11">
    <name type="scientific">Mytilus edulis</name>
    <name type="common">Blue mussel</name>
    <dbReference type="NCBI Taxonomy" id="6550"/>
    <lineage>
        <taxon>Eukaryota</taxon>
        <taxon>Metazoa</taxon>
        <taxon>Spiralia</taxon>
        <taxon>Lophotrochozoa</taxon>
        <taxon>Mollusca</taxon>
        <taxon>Bivalvia</taxon>
        <taxon>Autobranchia</taxon>
        <taxon>Pteriomorphia</taxon>
        <taxon>Mytilida</taxon>
        <taxon>Mytiloidea</taxon>
        <taxon>Mytilidae</taxon>
        <taxon>Mytilinae</taxon>
        <taxon>Mytilus</taxon>
    </lineage>
</organism>
<evidence type="ECO:0000256" key="6">
    <source>
        <dbReference type="ARBA" id="ARBA00022842"/>
    </source>
</evidence>
<keyword evidence="4" id="KW-0808">Transferase</keyword>
<feature type="compositionally biased region" description="Polar residues" evidence="8">
    <location>
        <begin position="252"/>
        <end position="264"/>
    </location>
</feature>
<feature type="compositionally biased region" description="Basic and acidic residues" evidence="8">
    <location>
        <begin position="352"/>
        <end position="447"/>
    </location>
</feature>
<feature type="domain" description="B30.2/SPRY" evidence="9">
    <location>
        <begin position="448"/>
        <end position="639"/>
    </location>
</feature>
<evidence type="ECO:0000256" key="4">
    <source>
        <dbReference type="ARBA" id="ARBA00022679"/>
    </source>
</evidence>
<dbReference type="InterPro" id="IPR043136">
    <property type="entry name" value="B30.2/SPRY_sf"/>
</dbReference>
<dbReference type="InterPro" id="IPR006594">
    <property type="entry name" value="LisH"/>
</dbReference>
<dbReference type="InterPro" id="IPR013320">
    <property type="entry name" value="ConA-like_dom_sf"/>
</dbReference>
<feature type="region of interest" description="Disordered" evidence="8">
    <location>
        <begin position="60"/>
        <end position="514"/>
    </location>
</feature>
<dbReference type="PANTHER" id="PTHR12001:SF69">
    <property type="entry name" value="ALL TRANS-POLYPRENYL-DIPHOSPHATE SYNTHASE PDSS1"/>
    <property type="match status" value="1"/>
</dbReference>
<feature type="compositionally biased region" description="Basic and acidic residues" evidence="8">
    <location>
        <begin position="470"/>
        <end position="514"/>
    </location>
</feature>
<feature type="compositionally biased region" description="Basic and acidic residues" evidence="8">
    <location>
        <begin position="60"/>
        <end position="71"/>
    </location>
</feature>
<evidence type="ECO:0000313" key="10">
    <source>
        <dbReference type="EMBL" id="CAG2212404.1"/>
    </source>
</evidence>
<dbReference type="SUPFAM" id="SSF49899">
    <property type="entry name" value="Concanavalin A-like lectins/glucanases"/>
    <property type="match status" value="1"/>
</dbReference>
<comment type="similarity">
    <text evidence="3">Belongs to the FPP/GGPP synthase family.</text>
</comment>
<evidence type="ECO:0000313" key="11">
    <source>
        <dbReference type="Proteomes" id="UP000683360"/>
    </source>
</evidence>
<dbReference type="PANTHER" id="PTHR12001">
    <property type="entry name" value="GERANYLGERANYL PYROPHOSPHATE SYNTHASE"/>
    <property type="match status" value="1"/>
</dbReference>
<keyword evidence="5" id="KW-0479">Metal-binding</keyword>
<comment type="caution">
    <text evidence="10">The sequence shown here is derived from an EMBL/GenBank/DDBJ whole genome shotgun (WGS) entry which is preliminary data.</text>
</comment>
<dbReference type="Pfam" id="PF00348">
    <property type="entry name" value="polyprenyl_synt"/>
    <property type="match status" value="1"/>
</dbReference>
<dbReference type="InterPro" id="IPR008949">
    <property type="entry name" value="Isoprenoid_synthase_dom_sf"/>
</dbReference>
<dbReference type="InterPro" id="IPR001870">
    <property type="entry name" value="B30.2/SPRY"/>
</dbReference>
<dbReference type="InterPro" id="IPR033749">
    <property type="entry name" value="Polyprenyl_synt_CS"/>
</dbReference>
<dbReference type="Proteomes" id="UP000683360">
    <property type="component" value="Unassembled WGS sequence"/>
</dbReference>
<feature type="region of interest" description="Disordered" evidence="8">
    <location>
        <begin position="1"/>
        <end position="48"/>
    </location>
</feature>
<feature type="compositionally biased region" description="Polar residues" evidence="8">
    <location>
        <begin position="225"/>
        <end position="241"/>
    </location>
</feature>
<dbReference type="CDD" id="cd12909">
    <property type="entry name" value="SPRY_RanBP9_10"/>
    <property type="match status" value="1"/>
</dbReference>
<dbReference type="OrthoDB" id="9927103at2759"/>
<protein>
    <submittedName>
        <fullName evidence="10">RANBP9_10</fullName>
    </submittedName>
</protein>
<reference evidence="10" key="1">
    <citation type="submission" date="2021-03" db="EMBL/GenBank/DDBJ databases">
        <authorList>
            <person name="Bekaert M."/>
        </authorList>
    </citation>
    <scope>NUCLEOTIDE SEQUENCE</scope>
</reference>
<gene>
    <name evidence="10" type="ORF">MEDL_26392</name>
</gene>
<dbReference type="InterPro" id="IPR035782">
    <property type="entry name" value="SPRY_RanBP9/10"/>
</dbReference>
<comment type="similarity">
    <text evidence="2">Belongs to the RANBP9/10 family.</text>
</comment>
<dbReference type="PROSITE" id="PS00444">
    <property type="entry name" value="POLYPRENYL_SYNTHASE_2"/>
    <property type="match status" value="1"/>
</dbReference>
<evidence type="ECO:0000256" key="3">
    <source>
        <dbReference type="ARBA" id="ARBA00006706"/>
    </source>
</evidence>
<dbReference type="Pfam" id="PF00622">
    <property type="entry name" value="SPRY"/>
    <property type="match status" value="1"/>
</dbReference>
<feature type="compositionally biased region" description="Basic and acidic residues" evidence="8">
    <location>
        <begin position="23"/>
        <end position="42"/>
    </location>
</feature>
<keyword evidence="11" id="KW-1185">Reference proteome</keyword>
<dbReference type="PROSITE" id="PS50896">
    <property type="entry name" value="LISH"/>
    <property type="match status" value="1"/>
</dbReference>
<dbReference type="GO" id="GO:0008299">
    <property type="term" value="P:isoprenoid biosynthetic process"/>
    <property type="evidence" value="ECO:0007669"/>
    <property type="project" value="UniProtKB-KW"/>
</dbReference>
<dbReference type="GO" id="GO:0004659">
    <property type="term" value="F:prenyltransferase activity"/>
    <property type="evidence" value="ECO:0007669"/>
    <property type="project" value="InterPro"/>
</dbReference>
<sequence length="888" mass="99399">MSDNENIGSSVDGVPEDQTNNARGDHSEDPNHSTDLQEKSDDISLSQNISEAEAVCIKNDELSEGIHDKTDTSQVSDNTKEGDGVSVEVLTRGGKSDDVNVESTETLPNDLTDDAEGENVQKKIEKDEPETATGNTVDQYKCDTESLSEETDTLSLVDSAVSVEITSNTCDDSVESEGKVEKEVPSKTSNTKQSEEVPSETSNTKQSEEVPSETSNAKQSEEVPSETSNTNQNAEVPSETSNTKESEEVPIITSSTKPSQDVTPNTTETDEKKEIIIEKANDDKAAKKNESSKKSSSDDSLSKKSEKKDNKSVSKKPDEYSYTRESPSRSQPSKPDSLRSKTDSRSSTGGRGDGRGYKKEEEKYDQRKKISDDRGKRSEEKDSKRYSDRRERERNNRDDKAKRFEDERRKDDRNGKRGSGDSKTKSSDGKSTKENSSKPLKDSESGKKSAPLPDLKSKHVKSASDLEAQWQKEEDQKRQKEEEEKKKEEEKRKEEEELKQKEEEKKRKEEEDARKLLEDEKTWKSDYLSRYMGIGLSAQGVNMNRLPGWDKNSFGYHGDDGHSFCSSGSGQPYGPTFTTGDVIGCCVNMIDHTCFYTKNGINLGVAFTDLPINTLSLYPTVGLQTPGEVVEANFGQLPFIFDIEDYMKEWHMKTKLTIEKIPVNDKKGEWQTALQRIVSTYLVHYGYCATAEAFSKSTGQSFDEDLASVKNRQSEFMQMGSKENENDRFNHYLKKTFKKTASLLANSCKAVSILGNSNEDITEVAFEYGKNVGIAFQLIDDLLDFTSCEEVMGKPTAADLRLGLATAPVLFAAQDYPELNPMIMRRFNEEGDIEWARKLVAKSDGVAQTRMLAEEHSKEAIRQIRTLKQSIPRDSLEQLAVILLQRQK</sequence>
<dbReference type="GO" id="GO:0005739">
    <property type="term" value="C:mitochondrion"/>
    <property type="evidence" value="ECO:0007669"/>
    <property type="project" value="TreeGrafter"/>
</dbReference>